<dbReference type="PROSITE" id="PS51123">
    <property type="entry name" value="OMPA_2"/>
    <property type="match status" value="1"/>
</dbReference>
<accession>A0A3B7MIW1</accession>
<dbReference type="InterPro" id="IPR036737">
    <property type="entry name" value="OmpA-like_sf"/>
</dbReference>
<dbReference type="RefSeq" id="WP_119048928.1">
    <property type="nucleotide sequence ID" value="NZ_CP032157.1"/>
</dbReference>
<feature type="domain" description="OmpA-like" evidence="4">
    <location>
        <begin position="341"/>
        <end position="457"/>
    </location>
</feature>
<dbReference type="OrthoDB" id="1008224at2"/>
<keyword evidence="3" id="KW-0732">Signal</keyword>
<dbReference type="KEGG" id="pseg:D3H65_03490"/>
<name>A0A3B7MIW1_9BACT</name>
<evidence type="ECO:0000256" key="2">
    <source>
        <dbReference type="SAM" id="MobiDB-lite"/>
    </source>
</evidence>
<reference evidence="5 6" key="1">
    <citation type="submission" date="2018-09" db="EMBL/GenBank/DDBJ databases">
        <title>Genome sequencing of strain 6GH32-13.</title>
        <authorList>
            <person name="Weon H.-Y."/>
            <person name="Heo J."/>
            <person name="Kwon S.-W."/>
        </authorList>
    </citation>
    <scope>NUCLEOTIDE SEQUENCE [LARGE SCALE GENOMIC DNA]</scope>
    <source>
        <strain evidence="5 6">5GH32-13</strain>
    </source>
</reference>
<evidence type="ECO:0000256" key="3">
    <source>
        <dbReference type="SAM" id="SignalP"/>
    </source>
</evidence>
<dbReference type="AlphaFoldDB" id="A0A3B7MIW1"/>
<evidence type="ECO:0000256" key="1">
    <source>
        <dbReference type="PROSITE-ProRule" id="PRU00473"/>
    </source>
</evidence>
<dbReference type="PANTHER" id="PTHR30329">
    <property type="entry name" value="STATOR ELEMENT OF FLAGELLAR MOTOR COMPLEX"/>
    <property type="match status" value="1"/>
</dbReference>
<feature type="region of interest" description="Disordered" evidence="2">
    <location>
        <begin position="424"/>
        <end position="447"/>
    </location>
</feature>
<dbReference type="EMBL" id="CP032157">
    <property type="protein sequence ID" value="AXY73090.1"/>
    <property type="molecule type" value="Genomic_DNA"/>
</dbReference>
<dbReference type="InterPro" id="IPR006665">
    <property type="entry name" value="OmpA-like"/>
</dbReference>
<evidence type="ECO:0000313" key="6">
    <source>
        <dbReference type="Proteomes" id="UP000263900"/>
    </source>
</evidence>
<keyword evidence="6" id="KW-1185">Reference proteome</keyword>
<dbReference type="SUPFAM" id="SSF103088">
    <property type="entry name" value="OmpA-like"/>
    <property type="match status" value="1"/>
</dbReference>
<feature type="signal peptide" evidence="3">
    <location>
        <begin position="1"/>
        <end position="24"/>
    </location>
</feature>
<dbReference type="PROSITE" id="PS51257">
    <property type="entry name" value="PROKAR_LIPOPROTEIN"/>
    <property type="match status" value="1"/>
</dbReference>
<evidence type="ECO:0000259" key="4">
    <source>
        <dbReference type="PROSITE" id="PS51123"/>
    </source>
</evidence>
<organism evidence="5 6">
    <name type="scientific">Paraflavitalea soli</name>
    <dbReference type="NCBI Taxonomy" id="2315862"/>
    <lineage>
        <taxon>Bacteria</taxon>
        <taxon>Pseudomonadati</taxon>
        <taxon>Bacteroidota</taxon>
        <taxon>Chitinophagia</taxon>
        <taxon>Chitinophagales</taxon>
        <taxon>Chitinophagaceae</taxon>
        <taxon>Paraflavitalea</taxon>
    </lineage>
</organism>
<dbReference type="Proteomes" id="UP000263900">
    <property type="component" value="Chromosome"/>
</dbReference>
<dbReference type="CDD" id="cd07185">
    <property type="entry name" value="OmpA_C-like"/>
    <property type="match status" value="1"/>
</dbReference>
<evidence type="ECO:0000313" key="5">
    <source>
        <dbReference type="EMBL" id="AXY73090.1"/>
    </source>
</evidence>
<dbReference type="Pfam" id="PF00691">
    <property type="entry name" value="OmpA"/>
    <property type="match status" value="1"/>
</dbReference>
<dbReference type="Gene3D" id="2.40.160.20">
    <property type="match status" value="1"/>
</dbReference>
<protein>
    <recommendedName>
        <fullName evidence="4">OmpA-like domain-containing protein</fullName>
    </recommendedName>
</protein>
<feature type="chain" id="PRO_5017659197" description="OmpA-like domain-containing protein" evidence="3">
    <location>
        <begin position="25"/>
        <end position="457"/>
    </location>
</feature>
<dbReference type="InterPro" id="IPR050330">
    <property type="entry name" value="Bact_OuterMem_StrucFunc"/>
</dbReference>
<dbReference type="Pfam" id="PF13568">
    <property type="entry name" value="OMP_b-brl_2"/>
    <property type="match status" value="1"/>
</dbReference>
<gene>
    <name evidence="5" type="ORF">D3H65_03490</name>
</gene>
<proteinExistence type="predicted"/>
<dbReference type="Gene3D" id="3.30.1330.60">
    <property type="entry name" value="OmpA-like domain"/>
    <property type="match status" value="1"/>
</dbReference>
<dbReference type="InterPro" id="IPR025665">
    <property type="entry name" value="Beta-barrel_OMP_2"/>
</dbReference>
<dbReference type="GO" id="GO:0016020">
    <property type="term" value="C:membrane"/>
    <property type="evidence" value="ECO:0007669"/>
    <property type="project" value="UniProtKB-UniRule"/>
</dbReference>
<dbReference type="PANTHER" id="PTHR30329:SF21">
    <property type="entry name" value="LIPOPROTEIN YIAD-RELATED"/>
    <property type="match status" value="1"/>
</dbReference>
<sequence length="457" mass="48904">MYIKIILPVLISACACCPAVTVNAQHNEFSLYAGGGQHGLQYDNTYGTVSIKPGFLAGVGYTRFFSSHWGIRTGLEAGYYHTRAKLNAGTAFATNYVDSEGDGFEYRVKANGYQEDQKVYTVNIPLQLYFQTPAGTKQQFYALAGGKLGIPFSQTYSTRADEISTAGYYPNLHLEITDLPVHGFGKQSGWTGSGDNDWKLSFSLAAEAGLRFRISPGSYLYTGAYIDYGLNNIKKSEGNAALLAYDPNGLTASKPTGLFAIEGATGDVRMIAYGLKLGFTFGSKSKTTTPTAVVPPPVQPMPEPVPVVTAPAPPPMQSDTVKVIPPVPDTPATVPTAALTKSELQELKTPVAFSQKGDTTLSAAAQAQTDKVIAILQAHPELALEIQGHTCDVGTDVVNERIGGARAKAVANYIIQKGIDPSRVQPVSKADREPLVPNTSESNRKQNRRVVFIVPAG</sequence>
<keyword evidence="1" id="KW-0472">Membrane</keyword>